<dbReference type="RefSeq" id="WP_102247752.1">
    <property type="nucleotide sequence ID" value="NZ_CP025682.1"/>
</dbReference>
<feature type="transmembrane region" description="Helical" evidence="1">
    <location>
        <begin position="76"/>
        <end position="96"/>
    </location>
</feature>
<feature type="transmembrane region" description="Helical" evidence="1">
    <location>
        <begin position="205"/>
        <end position="224"/>
    </location>
</feature>
<keyword evidence="3" id="KW-1185">Reference proteome</keyword>
<dbReference type="KEGG" id="atw:C0099_12655"/>
<sequence length="627" mass="68542">MSVRAAVYAKRYWVDVLLVAALSVLAVNRFAPDRVIGDVILYSVMSLQNVSLFFWEQNRLLNVGPALTSIIREPGLNLLANLVFPSLTFFLLLRVWSAQVLRLVGGVGNGFDARALFVLQACAWLVVLEDHAVYEVVIWHVEYPLSLLLLAFAWMVCFDWRAAGIVRYTCLTLLLALATGVNFSILLPAMAVVSTRMVVCRRIDADTVVFGFIAGCVFAAWWVVARLFPGPDTGVYGGFALQTLREGLPLVLGGLYHAMDVTKLAAILLGVLALMVVSRFSGSAPNGVRGMRPALAGAFAAFFSLGWILFFSGNAWVEVNQHHMRYFIVALFAVSVPVSIAVAGVSMPRPWLRHGAVVVSGLLLAAVLYRPFVALSDYEFVRQTSPFVDVADGAVYTGDYDYAWSAVMNATLRGEEAYGVAGRANGNGEALRSYAERVIDEKGVLPVICVRMGPDRCVDDANRYVGPLRLRERAFIPGEHAGWRLLLERGIPETRAVQVASGNHGWAFEGAELASQSGHVGWRSEHGVRTTGKSGALFYGPYRALDAGTYRLRMFGDVAAAEGAWIDVVARGGWVTYAKLPFKPGSDVVADLTFVIPRPERQVEVRVHVGKESRLSISGYELMRVGD</sequence>
<dbReference type="AlphaFoldDB" id="A0A2I6S8X7"/>
<accession>A0A2I6S8X7</accession>
<keyword evidence="1" id="KW-0812">Transmembrane</keyword>
<feature type="transmembrane region" description="Helical" evidence="1">
    <location>
        <begin position="36"/>
        <end position="55"/>
    </location>
</feature>
<name>A0A2I6S8X7_9RHOO</name>
<feature type="transmembrane region" description="Helical" evidence="1">
    <location>
        <begin position="323"/>
        <end position="344"/>
    </location>
</feature>
<proteinExistence type="predicted"/>
<feature type="transmembrane region" description="Helical" evidence="1">
    <location>
        <begin position="116"/>
        <end position="133"/>
    </location>
</feature>
<keyword evidence="1" id="KW-0472">Membrane</keyword>
<reference evidence="2 3" key="1">
    <citation type="submission" date="2018-01" db="EMBL/GenBank/DDBJ databases">
        <authorList>
            <person name="Fu G.-Y."/>
        </authorList>
    </citation>
    <scope>NUCLEOTIDE SEQUENCE [LARGE SCALE GENOMIC DNA]</scope>
    <source>
        <strain evidence="2 3">SY39</strain>
    </source>
</reference>
<feature type="transmembrane region" description="Helical" evidence="1">
    <location>
        <begin position="294"/>
        <end position="317"/>
    </location>
</feature>
<feature type="transmembrane region" description="Helical" evidence="1">
    <location>
        <begin position="351"/>
        <end position="369"/>
    </location>
</feature>
<evidence type="ECO:0000313" key="3">
    <source>
        <dbReference type="Proteomes" id="UP000242205"/>
    </source>
</evidence>
<feature type="transmembrane region" description="Helical" evidence="1">
    <location>
        <begin position="171"/>
        <end position="193"/>
    </location>
</feature>
<evidence type="ECO:0000256" key="1">
    <source>
        <dbReference type="SAM" id="Phobius"/>
    </source>
</evidence>
<evidence type="ECO:0000313" key="2">
    <source>
        <dbReference type="EMBL" id="AUN95706.1"/>
    </source>
</evidence>
<feature type="transmembrane region" description="Helical" evidence="1">
    <location>
        <begin position="12"/>
        <end position="30"/>
    </location>
</feature>
<gene>
    <name evidence="2" type="ORF">C0099_12655</name>
</gene>
<protein>
    <recommendedName>
        <fullName evidence="4">Glycosyltransferase RgtA/B/C/D-like domain-containing protein</fullName>
    </recommendedName>
</protein>
<feature type="transmembrane region" description="Helical" evidence="1">
    <location>
        <begin position="264"/>
        <end position="282"/>
    </location>
</feature>
<keyword evidence="1" id="KW-1133">Transmembrane helix</keyword>
<dbReference type="OrthoDB" id="7033276at2"/>
<dbReference type="Proteomes" id="UP000242205">
    <property type="component" value="Chromosome"/>
</dbReference>
<evidence type="ECO:0008006" key="4">
    <source>
        <dbReference type="Google" id="ProtNLM"/>
    </source>
</evidence>
<dbReference type="EMBL" id="CP025682">
    <property type="protein sequence ID" value="AUN95706.1"/>
    <property type="molecule type" value="Genomic_DNA"/>
</dbReference>
<organism evidence="2 3">
    <name type="scientific">Pseudazoarcus pumilus</name>
    <dbReference type="NCBI Taxonomy" id="2067960"/>
    <lineage>
        <taxon>Bacteria</taxon>
        <taxon>Pseudomonadati</taxon>
        <taxon>Pseudomonadota</taxon>
        <taxon>Betaproteobacteria</taxon>
        <taxon>Rhodocyclales</taxon>
        <taxon>Zoogloeaceae</taxon>
        <taxon>Pseudazoarcus</taxon>
    </lineage>
</organism>